<dbReference type="EMBL" id="AP019514">
    <property type="protein sequence ID" value="BBI61050.1"/>
    <property type="molecule type" value="Genomic_DNA"/>
</dbReference>
<dbReference type="KEGG" id="hsr:HSBAA_23560"/>
<dbReference type="GO" id="GO:0005524">
    <property type="term" value="F:ATP binding"/>
    <property type="evidence" value="ECO:0007669"/>
    <property type="project" value="InterPro"/>
</dbReference>
<protein>
    <recommendedName>
        <fullName evidence="2">MutL C-terminal dimerisation domain-containing protein</fullName>
    </recommendedName>
</protein>
<evidence type="ECO:0000313" key="4">
    <source>
        <dbReference type="Proteomes" id="UP000320231"/>
    </source>
</evidence>
<dbReference type="InterPro" id="IPR037198">
    <property type="entry name" value="MutL_C_sf"/>
</dbReference>
<dbReference type="GO" id="GO:0006298">
    <property type="term" value="P:mismatch repair"/>
    <property type="evidence" value="ECO:0007669"/>
    <property type="project" value="InterPro"/>
</dbReference>
<feature type="region of interest" description="Disordered" evidence="1">
    <location>
        <begin position="1"/>
        <end position="47"/>
    </location>
</feature>
<feature type="domain" description="MutL C-terminal dimerisation" evidence="2">
    <location>
        <begin position="53"/>
        <end position="92"/>
    </location>
</feature>
<sequence length="95" mass="10413">MQGYQALHPDHEETLLTPQPSAPRAESYEVREAPLTTMPDADPTAPPPLGFALGQLHGIYILAQNAQGLVLVDMHAAHERIVYERMKTQLAAAKD</sequence>
<evidence type="ECO:0000259" key="2">
    <source>
        <dbReference type="Pfam" id="PF08676"/>
    </source>
</evidence>
<dbReference type="InterPro" id="IPR014790">
    <property type="entry name" value="MutL_C"/>
</dbReference>
<evidence type="ECO:0000256" key="1">
    <source>
        <dbReference type="SAM" id="MobiDB-lite"/>
    </source>
</evidence>
<evidence type="ECO:0000313" key="3">
    <source>
        <dbReference type="EMBL" id="BBI61050.1"/>
    </source>
</evidence>
<dbReference type="InterPro" id="IPR042120">
    <property type="entry name" value="MutL_C_dimsub"/>
</dbReference>
<name>A0A455U4L6_9GAMM</name>
<dbReference type="Pfam" id="PF08676">
    <property type="entry name" value="MutL_C"/>
    <property type="match status" value="1"/>
</dbReference>
<gene>
    <name evidence="3" type="ORF">HSBAA_23560</name>
</gene>
<feature type="compositionally biased region" description="Low complexity" evidence="1">
    <location>
        <begin position="33"/>
        <end position="43"/>
    </location>
</feature>
<dbReference type="SUPFAM" id="SSF118116">
    <property type="entry name" value="DNA mismatch repair protein MutL"/>
    <property type="match status" value="1"/>
</dbReference>
<dbReference type="Gene3D" id="3.30.1540.20">
    <property type="entry name" value="MutL, C-terminal domain, dimerisation subdomain"/>
    <property type="match status" value="1"/>
</dbReference>
<dbReference type="Proteomes" id="UP000320231">
    <property type="component" value="Chromosome"/>
</dbReference>
<organism evidence="3 4">
    <name type="scientific">Vreelandella sulfidaeris</name>
    <dbReference type="NCBI Taxonomy" id="115553"/>
    <lineage>
        <taxon>Bacteria</taxon>
        <taxon>Pseudomonadati</taxon>
        <taxon>Pseudomonadota</taxon>
        <taxon>Gammaproteobacteria</taxon>
        <taxon>Oceanospirillales</taxon>
        <taxon>Halomonadaceae</taxon>
        <taxon>Vreelandella</taxon>
    </lineage>
</organism>
<proteinExistence type="predicted"/>
<dbReference type="AlphaFoldDB" id="A0A455U4L6"/>
<accession>A0A455U4L6</accession>
<reference evidence="3 4" key="1">
    <citation type="journal article" date="2019" name="Microbiol. Resour. Announc.">
        <title>Complete Genome Sequence of Halomonas sulfidaeris Strain Esulfide1 Isolated from a Metal Sulfide Rock at a Depth of 2,200 Meters, Obtained Using Nanopore Sequencing.</title>
        <authorList>
            <person name="Saito M."/>
            <person name="Nishigata A."/>
            <person name="Galipon J."/>
            <person name="Arakawa K."/>
        </authorList>
    </citation>
    <scope>NUCLEOTIDE SEQUENCE [LARGE SCALE GENOMIC DNA]</scope>
    <source>
        <strain evidence="3 4">ATCC BAA-803</strain>
    </source>
</reference>